<dbReference type="AlphaFoldDB" id="A0A1G6YT91"/>
<feature type="transmembrane region" description="Helical" evidence="5">
    <location>
        <begin position="498"/>
        <end position="516"/>
    </location>
</feature>
<evidence type="ECO:0000313" key="9">
    <source>
        <dbReference type="Proteomes" id="UP000198949"/>
    </source>
</evidence>
<evidence type="ECO:0000259" key="7">
    <source>
        <dbReference type="Pfam" id="PF00746"/>
    </source>
</evidence>
<dbReference type="InterPro" id="IPR019931">
    <property type="entry name" value="LPXTG_anchor"/>
</dbReference>
<dbReference type="Proteomes" id="UP000198949">
    <property type="component" value="Unassembled WGS sequence"/>
</dbReference>
<dbReference type="EMBL" id="FNAD01000009">
    <property type="protein sequence ID" value="SDD93502.1"/>
    <property type="molecule type" value="Genomic_DNA"/>
</dbReference>
<feature type="chain" id="PRO_5011706724" evidence="6">
    <location>
        <begin position="36"/>
        <end position="528"/>
    </location>
</feature>
<evidence type="ECO:0000256" key="2">
    <source>
        <dbReference type="ARBA" id="ARBA00022525"/>
    </source>
</evidence>
<evidence type="ECO:0000256" key="5">
    <source>
        <dbReference type="SAM" id="Phobius"/>
    </source>
</evidence>
<dbReference type="RefSeq" id="WP_091037409.1">
    <property type="nucleotide sequence ID" value="NZ_FNAD01000009.1"/>
</dbReference>
<dbReference type="PROSITE" id="PS51318">
    <property type="entry name" value="TAT"/>
    <property type="match status" value="1"/>
</dbReference>
<protein>
    <submittedName>
        <fullName evidence="8">LPXTG-motif cell wall anchor domain-containing protein</fullName>
    </submittedName>
</protein>
<sequence length="528" mass="55672">MSAPKNRFGRAFARTAAAAGAAALGAGAFALPASAQAPVPVSVDLDIASEVVADNEHHLGGLTLEFGEDFAEGEHDVTAHIDYDTGSGLRLLQTYDWDGCGLYADTGQFLCIAEDADNPVEFAFEYKALVGAVEGVHDYTVTVDVDGETVETIEGTVEVLPYEGDGYGRPYLLGNAAYDGVEPGSTVDVAPEFLQESALSANAEAVVVTTWAPEYLPHGLAWPGAGYDNCIVNEGVNVTCVVTDFEDLPGTVFTFDTPIGYTVHESAPGPVDVCDCVYEVYTVGADRLEADFGGVFWDEGSGDLFGLRTVSEPESEFVDEFHGNIDITTSQQLYDLTTEAIDVKGGNGDEVTVKLRAGNEGPAGAYSFFDGPGSYAVLVELPEGVEVVMTVGGDEWNCFEGDEMGSYLDDEVTEERLAELDFICMFHELSPGSDQAMPVDVKVTDEDADGAGSVEVIALDYEDYPGDFESDPKDNKAAFTLNGGGSGRLPTTGTSLTVIYVAAGAVLVAGVVLIVLGRRRKTAGAVAE</sequence>
<evidence type="ECO:0000256" key="6">
    <source>
        <dbReference type="SAM" id="SignalP"/>
    </source>
</evidence>
<reference evidence="9" key="1">
    <citation type="submission" date="2016-10" db="EMBL/GenBank/DDBJ databases">
        <authorList>
            <person name="Varghese N."/>
            <person name="Submissions S."/>
        </authorList>
    </citation>
    <scope>NUCLEOTIDE SEQUENCE [LARGE SCALE GENOMIC DNA]</scope>
    <source>
        <strain evidence="9">CGMCC 4.3516</strain>
    </source>
</reference>
<dbReference type="InterPro" id="IPR006311">
    <property type="entry name" value="TAT_signal"/>
</dbReference>
<feature type="domain" description="Gram-positive cocci surface proteins LPxTG" evidence="7">
    <location>
        <begin position="487"/>
        <end position="522"/>
    </location>
</feature>
<gene>
    <name evidence="8" type="ORF">SAMN05216270_109158</name>
</gene>
<evidence type="ECO:0000256" key="3">
    <source>
        <dbReference type="ARBA" id="ARBA00022729"/>
    </source>
</evidence>
<dbReference type="Pfam" id="PF00746">
    <property type="entry name" value="Gram_pos_anchor"/>
    <property type="match status" value="1"/>
</dbReference>
<dbReference type="NCBIfam" id="TIGR01167">
    <property type="entry name" value="LPXTG_anchor"/>
    <property type="match status" value="1"/>
</dbReference>
<keyword evidence="4" id="KW-0572">Peptidoglycan-anchor</keyword>
<keyword evidence="1" id="KW-0134">Cell wall</keyword>
<keyword evidence="5" id="KW-0812">Transmembrane</keyword>
<keyword evidence="9" id="KW-1185">Reference proteome</keyword>
<evidence type="ECO:0000256" key="1">
    <source>
        <dbReference type="ARBA" id="ARBA00022512"/>
    </source>
</evidence>
<keyword evidence="5" id="KW-0472">Membrane</keyword>
<evidence type="ECO:0000256" key="4">
    <source>
        <dbReference type="ARBA" id="ARBA00023088"/>
    </source>
</evidence>
<dbReference type="OrthoDB" id="5175240at2"/>
<feature type="signal peptide" evidence="6">
    <location>
        <begin position="1"/>
        <end position="35"/>
    </location>
</feature>
<evidence type="ECO:0000313" key="8">
    <source>
        <dbReference type="EMBL" id="SDD93502.1"/>
    </source>
</evidence>
<organism evidence="8 9">
    <name type="scientific">Glycomyces harbinensis</name>
    <dbReference type="NCBI Taxonomy" id="58114"/>
    <lineage>
        <taxon>Bacteria</taxon>
        <taxon>Bacillati</taxon>
        <taxon>Actinomycetota</taxon>
        <taxon>Actinomycetes</taxon>
        <taxon>Glycomycetales</taxon>
        <taxon>Glycomycetaceae</taxon>
        <taxon>Glycomyces</taxon>
    </lineage>
</organism>
<name>A0A1G6YT91_9ACTN</name>
<keyword evidence="5" id="KW-1133">Transmembrane helix</keyword>
<proteinExistence type="predicted"/>
<dbReference type="STRING" id="58114.SAMN05216270_109158"/>
<keyword evidence="2" id="KW-0964">Secreted</keyword>
<accession>A0A1G6YT91</accession>
<keyword evidence="3 6" id="KW-0732">Signal</keyword>